<name>A0ABQ4BHA8_9ACTN</name>
<feature type="compositionally biased region" description="Low complexity" evidence="1">
    <location>
        <begin position="183"/>
        <end position="200"/>
    </location>
</feature>
<evidence type="ECO:0000313" key="4">
    <source>
        <dbReference type="Proteomes" id="UP000624709"/>
    </source>
</evidence>
<keyword evidence="4" id="KW-1185">Reference proteome</keyword>
<accession>A0ABQ4BHA8</accession>
<keyword evidence="2" id="KW-0812">Transmembrane</keyword>
<dbReference type="Proteomes" id="UP000624709">
    <property type="component" value="Unassembled WGS sequence"/>
</dbReference>
<evidence type="ECO:0000256" key="1">
    <source>
        <dbReference type="SAM" id="MobiDB-lite"/>
    </source>
</evidence>
<evidence type="ECO:0008006" key="5">
    <source>
        <dbReference type="Google" id="ProtNLM"/>
    </source>
</evidence>
<keyword evidence="2" id="KW-0472">Membrane</keyword>
<keyword evidence="2" id="KW-1133">Transmembrane helix</keyword>
<comment type="caution">
    <text evidence="3">The sequence shown here is derived from an EMBL/GenBank/DDBJ whole genome shotgun (WGS) entry which is preliminary data.</text>
</comment>
<feature type="transmembrane region" description="Helical" evidence="2">
    <location>
        <begin position="20"/>
        <end position="40"/>
    </location>
</feature>
<dbReference type="EMBL" id="BOMS01000094">
    <property type="protein sequence ID" value="GIE70038.1"/>
    <property type="molecule type" value="Genomic_DNA"/>
</dbReference>
<gene>
    <name evidence="3" type="ORF">Apa02nite_061460</name>
</gene>
<evidence type="ECO:0000313" key="3">
    <source>
        <dbReference type="EMBL" id="GIE70038.1"/>
    </source>
</evidence>
<reference evidence="3 4" key="1">
    <citation type="submission" date="2021-01" db="EMBL/GenBank/DDBJ databases">
        <title>Whole genome shotgun sequence of Actinoplanes palleronii NBRC 14916.</title>
        <authorList>
            <person name="Komaki H."/>
            <person name="Tamura T."/>
        </authorList>
    </citation>
    <scope>NUCLEOTIDE SEQUENCE [LARGE SCALE GENOMIC DNA]</scope>
    <source>
        <strain evidence="3 4">NBRC 14916</strain>
    </source>
</reference>
<organism evidence="3 4">
    <name type="scientific">Actinoplanes palleronii</name>
    <dbReference type="NCBI Taxonomy" id="113570"/>
    <lineage>
        <taxon>Bacteria</taxon>
        <taxon>Bacillati</taxon>
        <taxon>Actinomycetota</taxon>
        <taxon>Actinomycetes</taxon>
        <taxon>Micromonosporales</taxon>
        <taxon>Micromonosporaceae</taxon>
        <taxon>Actinoplanes</taxon>
    </lineage>
</organism>
<protein>
    <recommendedName>
        <fullName evidence="5">Secreted protein</fullName>
    </recommendedName>
</protein>
<sequence>MTFAADVSGVTWTAAQTAVVLSPVIAIFGAALVALLTYALNRRVARRDRRALAFGEALSVIEDYAEMPYRIRRRSGTLDGRQQLTEEVSRIYSRLAFHQALLDIEAPAVAAAYRLLANEAKAEVGEQMKVAWQKPVRTTDPEMNLEEHYTRVRVDVARDHCVAVMRAALGQGRFPVRPPAVTSSAGSAGRRSARPAASPSAQPPVIPIARPAAEPSKRSSLKPSAQPPAQGRPRDPGAGSDGAGPAQ</sequence>
<proteinExistence type="predicted"/>
<evidence type="ECO:0000256" key="2">
    <source>
        <dbReference type="SAM" id="Phobius"/>
    </source>
</evidence>
<feature type="region of interest" description="Disordered" evidence="1">
    <location>
        <begin position="174"/>
        <end position="247"/>
    </location>
</feature>